<dbReference type="AlphaFoldDB" id="A0A485LPK0"/>
<feature type="domain" description="DDE-1" evidence="1">
    <location>
        <begin position="3"/>
        <end position="112"/>
    </location>
</feature>
<name>A0A485LPK0_9STRA</name>
<accession>A0A485LPK0</accession>
<evidence type="ECO:0000313" key="2">
    <source>
        <dbReference type="EMBL" id="KAF0683776.1"/>
    </source>
</evidence>
<dbReference type="EMBL" id="CAADRA010007392">
    <property type="protein sequence ID" value="VFU00802.1"/>
    <property type="molecule type" value="Genomic_DNA"/>
</dbReference>
<dbReference type="Proteomes" id="UP000332933">
    <property type="component" value="Unassembled WGS sequence"/>
</dbReference>
<keyword evidence="4" id="KW-1185">Reference proteome</keyword>
<dbReference type="OrthoDB" id="124416at2759"/>
<evidence type="ECO:0000259" key="1">
    <source>
        <dbReference type="Pfam" id="PF03184"/>
    </source>
</evidence>
<dbReference type="GO" id="GO:0005634">
    <property type="term" value="C:nucleus"/>
    <property type="evidence" value="ECO:0007669"/>
    <property type="project" value="TreeGrafter"/>
</dbReference>
<dbReference type="InterPro" id="IPR050863">
    <property type="entry name" value="CenT-Element_Derived"/>
</dbReference>
<evidence type="ECO:0000313" key="3">
    <source>
        <dbReference type="EMBL" id="VFU00802.1"/>
    </source>
</evidence>
<gene>
    <name evidence="3" type="primary">Aste57867_24160</name>
    <name evidence="2" type="ORF">As57867_024086</name>
    <name evidence="3" type="ORF">ASTE57867_24160</name>
</gene>
<reference evidence="3 4" key="1">
    <citation type="submission" date="2019-03" db="EMBL/GenBank/DDBJ databases">
        <authorList>
            <person name="Gaulin E."/>
            <person name="Dumas B."/>
        </authorList>
    </citation>
    <scope>NUCLEOTIDE SEQUENCE [LARGE SCALE GENOMIC DNA]</scope>
    <source>
        <strain evidence="3">CBS 568.67</strain>
    </source>
</reference>
<protein>
    <submittedName>
        <fullName evidence="3">Aste57867_24160 protein</fullName>
    </submittedName>
</protein>
<dbReference type="Pfam" id="PF03184">
    <property type="entry name" value="DDE_1"/>
    <property type="match status" value="1"/>
</dbReference>
<dbReference type="EMBL" id="VJMH01007366">
    <property type="protein sequence ID" value="KAF0683776.1"/>
    <property type="molecule type" value="Genomic_DNA"/>
</dbReference>
<reference evidence="2" key="2">
    <citation type="submission" date="2019-06" db="EMBL/GenBank/DDBJ databases">
        <title>Genomics analysis of Aphanomyces spp. identifies a new class of oomycete effector associated with host adaptation.</title>
        <authorList>
            <person name="Gaulin E."/>
        </authorList>
    </citation>
    <scope>NUCLEOTIDE SEQUENCE</scope>
    <source>
        <strain evidence="2">CBS 578.67</strain>
    </source>
</reference>
<evidence type="ECO:0000313" key="4">
    <source>
        <dbReference type="Proteomes" id="UP000332933"/>
    </source>
</evidence>
<dbReference type="PANTHER" id="PTHR19303:SF73">
    <property type="entry name" value="PROTEIN PDC2"/>
    <property type="match status" value="1"/>
</dbReference>
<organism evidence="3 4">
    <name type="scientific">Aphanomyces stellatus</name>
    <dbReference type="NCBI Taxonomy" id="120398"/>
    <lineage>
        <taxon>Eukaryota</taxon>
        <taxon>Sar</taxon>
        <taxon>Stramenopiles</taxon>
        <taxon>Oomycota</taxon>
        <taxon>Saprolegniomycetes</taxon>
        <taxon>Saprolegniales</taxon>
        <taxon>Verrucalvaceae</taxon>
        <taxon>Aphanomyces</taxon>
    </lineage>
</organism>
<proteinExistence type="predicted"/>
<dbReference type="GO" id="GO:0003677">
    <property type="term" value="F:DNA binding"/>
    <property type="evidence" value="ECO:0007669"/>
    <property type="project" value="TreeGrafter"/>
</dbReference>
<sequence length="143" mass="16018">MKAANRRVLLLLDNASSHKCVGVDLTHVRVLLLPPNTTAWLQQMDAGIIASFKCHYKRHQMDNVIKILDNLPADASLASKPKNLYAVDVLTAMRWLTEAWDDVAPDTIRNCWRHTGILPDATLDVLFGALRIHPVVSVRDLLC</sequence>
<dbReference type="PANTHER" id="PTHR19303">
    <property type="entry name" value="TRANSPOSON"/>
    <property type="match status" value="1"/>
</dbReference>
<dbReference type="InterPro" id="IPR004875">
    <property type="entry name" value="DDE_SF_endonuclease_dom"/>
</dbReference>